<organism evidence="1 2">
    <name type="scientific">Tetrapyrgos nigripes</name>
    <dbReference type="NCBI Taxonomy" id="182062"/>
    <lineage>
        <taxon>Eukaryota</taxon>
        <taxon>Fungi</taxon>
        <taxon>Dikarya</taxon>
        <taxon>Basidiomycota</taxon>
        <taxon>Agaricomycotina</taxon>
        <taxon>Agaricomycetes</taxon>
        <taxon>Agaricomycetidae</taxon>
        <taxon>Agaricales</taxon>
        <taxon>Marasmiineae</taxon>
        <taxon>Marasmiaceae</taxon>
        <taxon>Tetrapyrgos</taxon>
    </lineage>
</organism>
<dbReference type="EMBL" id="JAACJM010000064">
    <property type="protein sequence ID" value="KAF5353096.1"/>
    <property type="molecule type" value="Genomic_DNA"/>
</dbReference>
<dbReference type="PANTHER" id="PTHR43081:SF1">
    <property type="entry name" value="ADENYLATE CYCLASE, TERMINAL-DIFFERENTIATION SPECIFIC"/>
    <property type="match status" value="1"/>
</dbReference>
<name>A0A8H5FXS1_9AGAR</name>
<dbReference type="AlphaFoldDB" id="A0A8H5FXS1"/>
<comment type="caution">
    <text evidence="1">The sequence shown here is derived from an EMBL/GenBank/DDBJ whole genome shotgun (WGS) entry which is preliminary data.</text>
</comment>
<dbReference type="InterPro" id="IPR029787">
    <property type="entry name" value="Nucleotide_cyclase"/>
</dbReference>
<dbReference type="Gene3D" id="3.30.70.1230">
    <property type="entry name" value="Nucleotide cyclase"/>
    <property type="match status" value="1"/>
</dbReference>
<evidence type="ECO:0000313" key="2">
    <source>
        <dbReference type="Proteomes" id="UP000559256"/>
    </source>
</evidence>
<dbReference type="OrthoDB" id="2021138at2759"/>
<evidence type="ECO:0008006" key="3">
    <source>
        <dbReference type="Google" id="ProtNLM"/>
    </source>
</evidence>
<reference evidence="1 2" key="1">
    <citation type="journal article" date="2020" name="ISME J.">
        <title>Uncovering the hidden diversity of litter-decomposition mechanisms in mushroom-forming fungi.</title>
        <authorList>
            <person name="Floudas D."/>
            <person name="Bentzer J."/>
            <person name="Ahren D."/>
            <person name="Johansson T."/>
            <person name="Persson P."/>
            <person name="Tunlid A."/>
        </authorList>
    </citation>
    <scope>NUCLEOTIDE SEQUENCE [LARGE SCALE GENOMIC DNA]</scope>
    <source>
        <strain evidence="1 2">CBS 291.85</strain>
    </source>
</reference>
<proteinExistence type="predicted"/>
<dbReference type="Proteomes" id="UP000559256">
    <property type="component" value="Unassembled WGS sequence"/>
</dbReference>
<gene>
    <name evidence="1" type="ORF">D9758_008709</name>
</gene>
<keyword evidence="2" id="KW-1185">Reference proteome</keyword>
<evidence type="ECO:0000313" key="1">
    <source>
        <dbReference type="EMBL" id="KAF5353096.1"/>
    </source>
</evidence>
<accession>A0A8H5FXS1</accession>
<protein>
    <recommendedName>
        <fullName evidence="3">Adenylate cyclase</fullName>
    </recommendedName>
</protein>
<sequence>MVLISVFYLISSSKTQNAEYAEYHPKSQHLRPLLPSYSPKIQNSDHLWEINRGINTAWRLHNNILRRALRLCDGYEVRSTGDGFMCAFPTTLDALWWCLHVQLKLLNEDWPLEILDCEDGKIIYDPKTNQLIARGLSVAMSIHYGRLSVNAVLSSTRWSVLAL</sequence>
<dbReference type="InterPro" id="IPR050697">
    <property type="entry name" value="Adenylyl/Guanylyl_Cyclase_3/4"/>
</dbReference>
<dbReference type="PANTHER" id="PTHR43081">
    <property type="entry name" value="ADENYLATE CYCLASE, TERMINAL-DIFFERENTIATION SPECIFIC-RELATED"/>
    <property type="match status" value="1"/>
</dbReference>
<dbReference type="SUPFAM" id="SSF55073">
    <property type="entry name" value="Nucleotide cyclase"/>
    <property type="match status" value="1"/>
</dbReference>